<dbReference type="Proteomes" id="UP000323142">
    <property type="component" value="Unassembled WGS sequence"/>
</dbReference>
<dbReference type="Pfam" id="PF13180">
    <property type="entry name" value="PDZ_2"/>
    <property type="match status" value="1"/>
</dbReference>
<dbReference type="InterPro" id="IPR036034">
    <property type="entry name" value="PDZ_sf"/>
</dbReference>
<dbReference type="GO" id="GO:0008233">
    <property type="term" value="F:peptidase activity"/>
    <property type="evidence" value="ECO:0007669"/>
    <property type="project" value="UniProtKB-KW"/>
</dbReference>
<evidence type="ECO:0000313" key="2">
    <source>
        <dbReference type="EMBL" id="KAA2242083.1"/>
    </source>
</evidence>
<organism evidence="2 3">
    <name type="scientific">Salinarimonas soli</name>
    <dbReference type="NCBI Taxonomy" id="1638099"/>
    <lineage>
        <taxon>Bacteria</taxon>
        <taxon>Pseudomonadati</taxon>
        <taxon>Pseudomonadota</taxon>
        <taxon>Alphaproteobacteria</taxon>
        <taxon>Hyphomicrobiales</taxon>
        <taxon>Salinarimonadaceae</taxon>
        <taxon>Salinarimonas</taxon>
    </lineage>
</organism>
<evidence type="ECO:0000259" key="1">
    <source>
        <dbReference type="PROSITE" id="PS50106"/>
    </source>
</evidence>
<protein>
    <submittedName>
        <fullName evidence="2">Serine protease</fullName>
    </submittedName>
</protein>
<dbReference type="InterPro" id="IPR001478">
    <property type="entry name" value="PDZ"/>
</dbReference>
<dbReference type="GO" id="GO:0006508">
    <property type="term" value="P:proteolysis"/>
    <property type="evidence" value="ECO:0007669"/>
    <property type="project" value="UniProtKB-KW"/>
</dbReference>
<keyword evidence="2" id="KW-0378">Hydrolase</keyword>
<gene>
    <name evidence="2" type="ORF">F0L46_03720</name>
</gene>
<dbReference type="Gene3D" id="2.30.42.10">
    <property type="match status" value="1"/>
</dbReference>
<dbReference type="PROSITE" id="PS50106">
    <property type="entry name" value="PDZ"/>
    <property type="match status" value="1"/>
</dbReference>
<dbReference type="Pfam" id="PF13365">
    <property type="entry name" value="Trypsin_2"/>
    <property type="match status" value="1"/>
</dbReference>
<feature type="domain" description="PDZ" evidence="1">
    <location>
        <begin position="220"/>
        <end position="278"/>
    </location>
</feature>
<keyword evidence="3" id="KW-1185">Reference proteome</keyword>
<dbReference type="RefSeq" id="WP_149815691.1">
    <property type="nucleotide sequence ID" value="NZ_VUOA01000007.1"/>
</dbReference>
<evidence type="ECO:0000313" key="3">
    <source>
        <dbReference type="Proteomes" id="UP000323142"/>
    </source>
</evidence>
<dbReference type="OrthoDB" id="7296822at2"/>
<keyword evidence="2" id="KW-0645">Protease</keyword>
<name>A0A5B2VQQ5_9HYPH</name>
<sequence>MPSTDGWRIPRDQQPGPDDVRYDLDRALSAVVNLRALVPADAFTAETLGTERAGQGVVIREDGLVLTIGYLIAEASEVWLDDGEGRPVLAHPVAYDYETGFGLVQALQPLGVPPLVLGDARKARPGVEVVVAGAGGRTRSLLGQIVARQEFAGYWEYLLEDAIFTAPAHPHWGGTALIGPAGDLLGIGSLQLQHQAAGGWVVPLNMMVPVDHLKPILDDLLTIGRARRPARPWLGLFAAEDEGSVVVIGLAGRGPAGKAELRQGDVIRAVGGAAVESLLGFYRTLWGLGEAGVEVPLTLEREGDVFDLVIRSDDRTRFLKTPPLH</sequence>
<dbReference type="Gene3D" id="2.40.10.120">
    <property type="match status" value="1"/>
</dbReference>
<reference evidence="2 3" key="2">
    <citation type="submission" date="2019-09" db="EMBL/GenBank/DDBJ databases">
        <authorList>
            <person name="Jin C."/>
        </authorList>
    </citation>
    <scope>NUCLEOTIDE SEQUENCE [LARGE SCALE GENOMIC DNA]</scope>
    <source>
        <strain evidence="2 3">BN140002</strain>
    </source>
</reference>
<dbReference type="SUPFAM" id="SSF50494">
    <property type="entry name" value="Trypsin-like serine proteases"/>
    <property type="match status" value="1"/>
</dbReference>
<dbReference type="EMBL" id="VUOA01000007">
    <property type="protein sequence ID" value="KAA2242083.1"/>
    <property type="molecule type" value="Genomic_DNA"/>
</dbReference>
<proteinExistence type="predicted"/>
<dbReference type="InterPro" id="IPR009003">
    <property type="entry name" value="Peptidase_S1_PA"/>
</dbReference>
<comment type="caution">
    <text evidence="2">The sequence shown here is derived from an EMBL/GenBank/DDBJ whole genome shotgun (WGS) entry which is preliminary data.</text>
</comment>
<accession>A0A5B2VQQ5</accession>
<dbReference type="SUPFAM" id="SSF50156">
    <property type="entry name" value="PDZ domain-like"/>
    <property type="match status" value="1"/>
</dbReference>
<reference evidence="2 3" key="1">
    <citation type="submission" date="2019-09" db="EMBL/GenBank/DDBJ databases">
        <title>Salinarimonas rosea gen. nov., sp. nov., a new member of the a-2 subgroup of the Proteobacteria.</title>
        <authorList>
            <person name="Liu J."/>
        </authorList>
    </citation>
    <scope>NUCLEOTIDE SEQUENCE [LARGE SCALE GENOMIC DNA]</scope>
    <source>
        <strain evidence="2 3">BN140002</strain>
    </source>
</reference>
<dbReference type="AlphaFoldDB" id="A0A5B2VQQ5"/>